<organism evidence="1 2">
    <name type="scientific">Araneus ventricosus</name>
    <name type="common">Orbweaver spider</name>
    <name type="synonym">Epeira ventricosa</name>
    <dbReference type="NCBI Taxonomy" id="182803"/>
    <lineage>
        <taxon>Eukaryota</taxon>
        <taxon>Metazoa</taxon>
        <taxon>Ecdysozoa</taxon>
        <taxon>Arthropoda</taxon>
        <taxon>Chelicerata</taxon>
        <taxon>Arachnida</taxon>
        <taxon>Araneae</taxon>
        <taxon>Araneomorphae</taxon>
        <taxon>Entelegynae</taxon>
        <taxon>Araneoidea</taxon>
        <taxon>Araneidae</taxon>
        <taxon>Araneus</taxon>
    </lineage>
</organism>
<protein>
    <submittedName>
        <fullName evidence="1">Uncharacterized protein</fullName>
    </submittedName>
</protein>
<sequence>MSSSIGNWSVFCETGHILLNVAGTYPAFPIHDMSPEGTSLTDMMMMNMNVQLMMMQLYKYLVTE</sequence>
<feature type="non-terminal residue" evidence="1">
    <location>
        <position position="64"/>
    </location>
</feature>
<proteinExistence type="predicted"/>
<gene>
    <name evidence="1" type="ORF">AVEN_20732_1</name>
</gene>
<comment type="caution">
    <text evidence="1">The sequence shown here is derived from an EMBL/GenBank/DDBJ whole genome shotgun (WGS) entry which is preliminary data.</text>
</comment>
<accession>A0A4Y2JV44</accession>
<dbReference type="EMBL" id="BGPR01111955">
    <property type="protein sequence ID" value="GBM93655.1"/>
    <property type="molecule type" value="Genomic_DNA"/>
</dbReference>
<reference evidence="1 2" key="1">
    <citation type="journal article" date="2019" name="Sci. Rep.">
        <title>Orb-weaving spider Araneus ventricosus genome elucidates the spidroin gene catalogue.</title>
        <authorList>
            <person name="Kono N."/>
            <person name="Nakamura H."/>
            <person name="Ohtoshi R."/>
            <person name="Moran D.A.P."/>
            <person name="Shinohara A."/>
            <person name="Yoshida Y."/>
            <person name="Fujiwara M."/>
            <person name="Mori M."/>
            <person name="Tomita M."/>
            <person name="Arakawa K."/>
        </authorList>
    </citation>
    <scope>NUCLEOTIDE SEQUENCE [LARGE SCALE GENOMIC DNA]</scope>
</reference>
<name>A0A4Y2JV44_ARAVE</name>
<evidence type="ECO:0000313" key="2">
    <source>
        <dbReference type="Proteomes" id="UP000499080"/>
    </source>
</evidence>
<dbReference type="Proteomes" id="UP000499080">
    <property type="component" value="Unassembled WGS sequence"/>
</dbReference>
<keyword evidence="2" id="KW-1185">Reference proteome</keyword>
<dbReference type="AlphaFoldDB" id="A0A4Y2JV44"/>
<evidence type="ECO:0000313" key="1">
    <source>
        <dbReference type="EMBL" id="GBM93655.1"/>
    </source>
</evidence>